<feature type="transmembrane region" description="Helical" evidence="1">
    <location>
        <begin position="9"/>
        <end position="30"/>
    </location>
</feature>
<sequence length="101" mass="11824">MRKFWIRNLIGGTVFFIVFFVMIFTIVMRVENLDVDYIYFQIIYVLISIAVLQFIFCLVVSIVKLKKQSYKTILILLYFLSIIFIEISTSLALMGGFLGDM</sequence>
<keyword evidence="1" id="KW-1133">Transmembrane helix</keyword>
<dbReference type="EMBL" id="BMWS01000011">
    <property type="protein sequence ID" value="GGX18072.1"/>
    <property type="molecule type" value="Genomic_DNA"/>
</dbReference>
<keyword evidence="1" id="KW-0472">Membrane</keyword>
<name>A0A918JUD5_9FLAO</name>
<evidence type="ECO:0000256" key="1">
    <source>
        <dbReference type="SAM" id="Phobius"/>
    </source>
</evidence>
<proteinExistence type="predicted"/>
<feature type="transmembrane region" description="Helical" evidence="1">
    <location>
        <begin position="42"/>
        <end position="63"/>
    </location>
</feature>
<feature type="transmembrane region" description="Helical" evidence="1">
    <location>
        <begin position="75"/>
        <end position="98"/>
    </location>
</feature>
<keyword evidence="3" id="KW-1185">Reference proteome</keyword>
<protein>
    <submittedName>
        <fullName evidence="2">Uncharacterized protein</fullName>
    </submittedName>
</protein>
<reference evidence="2 3" key="1">
    <citation type="journal article" date="2014" name="Int. J. Syst. Evol. Microbiol.">
        <title>Complete genome sequence of Corynebacterium casei LMG S-19264T (=DSM 44701T), isolated from a smear-ripened cheese.</title>
        <authorList>
            <consortium name="US DOE Joint Genome Institute (JGI-PGF)"/>
            <person name="Walter F."/>
            <person name="Albersmeier A."/>
            <person name="Kalinowski J."/>
            <person name="Ruckert C."/>
        </authorList>
    </citation>
    <scope>NUCLEOTIDE SEQUENCE [LARGE SCALE GENOMIC DNA]</scope>
    <source>
        <strain evidence="2 3">KCTC 12285</strain>
    </source>
</reference>
<dbReference type="AlphaFoldDB" id="A0A918JUD5"/>
<dbReference type="Proteomes" id="UP000601108">
    <property type="component" value="Unassembled WGS sequence"/>
</dbReference>
<organism evidence="2 3">
    <name type="scientific">Aquimarina muelleri</name>
    <dbReference type="NCBI Taxonomy" id="279356"/>
    <lineage>
        <taxon>Bacteria</taxon>
        <taxon>Pseudomonadati</taxon>
        <taxon>Bacteroidota</taxon>
        <taxon>Flavobacteriia</taxon>
        <taxon>Flavobacteriales</taxon>
        <taxon>Flavobacteriaceae</taxon>
        <taxon>Aquimarina</taxon>
    </lineage>
</organism>
<gene>
    <name evidence="2" type="ORF">GCM10007384_19440</name>
</gene>
<accession>A0A918JUD5</accession>
<evidence type="ECO:0000313" key="2">
    <source>
        <dbReference type="EMBL" id="GGX18072.1"/>
    </source>
</evidence>
<comment type="caution">
    <text evidence="2">The sequence shown here is derived from an EMBL/GenBank/DDBJ whole genome shotgun (WGS) entry which is preliminary data.</text>
</comment>
<keyword evidence="1" id="KW-0812">Transmembrane</keyword>
<evidence type="ECO:0000313" key="3">
    <source>
        <dbReference type="Proteomes" id="UP000601108"/>
    </source>
</evidence>